<feature type="domain" description="Protein kinase" evidence="8">
    <location>
        <begin position="271"/>
        <end position="532"/>
    </location>
</feature>
<keyword evidence="7" id="KW-0472">Membrane</keyword>
<dbReference type="SMART" id="SM00220">
    <property type="entry name" value="S_TKc"/>
    <property type="match status" value="1"/>
</dbReference>
<dbReference type="InterPro" id="IPR008271">
    <property type="entry name" value="Ser/Thr_kinase_AS"/>
</dbReference>
<evidence type="ECO:0000256" key="5">
    <source>
        <dbReference type="ARBA" id="ARBA00022840"/>
    </source>
</evidence>
<dbReference type="CDD" id="cd00143">
    <property type="entry name" value="PP2Cc"/>
    <property type="match status" value="1"/>
</dbReference>
<dbReference type="PROSITE" id="PS50011">
    <property type="entry name" value="PROTEIN_KINASE_DOM"/>
    <property type="match status" value="1"/>
</dbReference>
<dbReference type="GO" id="GO:0004674">
    <property type="term" value="F:protein serine/threonine kinase activity"/>
    <property type="evidence" value="ECO:0007669"/>
    <property type="project" value="UniProtKB-KW"/>
</dbReference>
<feature type="region of interest" description="Disordered" evidence="6">
    <location>
        <begin position="1"/>
        <end position="20"/>
    </location>
</feature>
<keyword evidence="5" id="KW-0067">ATP-binding</keyword>
<name>A0A3B1AWW9_9ZZZZ</name>
<dbReference type="InterPro" id="IPR000719">
    <property type="entry name" value="Prot_kinase_dom"/>
</dbReference>
<evidence type="ECO:0000256" key="1">
    <source>
        <dbReference type="ARBA" id="ARBA00022527"/>
    </source>
</evidence>
<dbReference type="PANTHER" id="PTHR24351">
    <property type="entry name" value="RIBOSOMAL PROTEIN S6 KINASE"/>
    <property type="match status" value="1"/>
</dbReference>
<dbReference type="GO" id="GO:0005524">
    <property type="term" value="F:ATP binding"/>
    <property type="evidence" value="ECO:0007669"/>
    <property type="project" value="UniProtKB-KW"/>
</dbReference>
<dbReference type="PROSITE" id="PS00108">
    <property type="entry name" value="PROTEIN_KINASE_ST"/>
    <property type="match status" value="1"/>
</dbReference>
<keyword evidence="7" id="KW-1133">Transmembrane helix</keyword>
<dbReference type="InterPro" id="IPR001932">
    <property type="entry name" value="PPM-type_phosphatase-like_dom"/>
</dbReference>
<dbReference type="Pfam" id="PF13672">
    <property type="entry name" value="PP2C_2"/>
    <property type="match status" value="1"/>
</dbReference>
<dbReference type="InterPro" id="IPR011009">
    <property type="entry name" value="Kinase-like_dom_sf"/>
</dbReference>
<keyword evidence="4 10" id="KW-0418">Kinase</keyword>
<dbReference type="SUPFAM" id="SSF81606">
    <property type="entry name" value="PP2C-like"/>
    <property type="match status" value="1"/>
</dbReference>
<gene>
    <name evidence="10" type="ORF">MNBD_GAMMA19-1272</name>
</gene>
<keyword evidence="3" id="KW-0547">Nucleotide-binding</keyword>
<evidence type="ECO:0000256" key="4">
    <source>
        <dbReference type="ARBA" id="ARBA00022777"/>
    </source>
</evidence>
<accession>A0A3B1AWW9</accession>
<evidence type="ECO:0000256" key="6">
    <source>
        <dbReference type="SAM" id="MobiDB-lite"/>
    </source>
</evidence>
<reference evidence="10" key="1">
    <citation type="submission" date="2018-06" db="EMBL/GenBank/DDBJ databases">
        <authorList>
            <person name="Zhirakovskaya E."/>
        </authorList>
    </citation>
    <scope>NUCLEOTIDE SEQUENCE</scope>
</reference>
<feature type="transmembrane region" description="Helical" evidence="7">
    <location>
        <begin position="554"/>
        <end position="574"/>
    </location>
</feature>
<keyword evidence="2" id="KW-0808">Transferase</keyword>
<sequence>MTAKLNITLGQHSEQGRKEENQDFHGAVIPDEPQLKNKGIAVAIADGVSSCLAGREAAETCVGSFLSDYYSTPDSWTTRTSAHKILTAINSWLYSRGQQHEDDPRHHSQGMITTFSALVLKSTTGHIFHVGDSRVYRLQDNNLECLTTDHRRWVGDKDYLNRAMGIDVHLEIDYRRTELEAGDIYVLTTDGVHDFISDKEIAQLVIDNNDLDKAAKSIVQFSLDHGSTDNITCQVLRINTLPVQTANEAHQELTRLPFPPDLEPDMILDGYRILREIHASNRTQVYKAEDVETGQLVVIKTPSVNFEDEATYIESFMREEWVGKRIHNSRVLTIYDKDRPRQFLYYVTEHIDGQTLRDWMNQHSKPDIKEVRMLVEQIATGLRAFHRLEMLHQDLKPENIMLDASGKVRIIDFGSTKIAGIAEIYSPIERLNLLGTRNYTAPEYLLSQPGSNRSDIFSLGTICYELLTGKLPYGHSLENAENPRTVAKLVYQASTQHNPMIPLWMDRTLRKAVHPDPQQRYGTLSEFVHDLSHPNPEFMKDQKRPLLERDPTEFWRLLAIAMVLTNLVLVYFLAR</sequence>
<dbReference type="InterPro" id="IPR036457">
    <property type="entry name" value="PPM-type-like_dom_sf"/>
</dbReference>
<dbReference type="EMBL" id="UOFV01000143">
    <property type="protein sequence ID" value="VAW98484.1"/>
    <property type="molecule type" value="Genomic_DNA"/>
</dbReference>
<protein>
    <submittedName>
        <fullName evidence="10">Serine/threonine protein kinase</fullName>
    </submittedName>
</protein>
<evidence type="ECO:0000256" key="2">
    <source>
        <dbReference type="ARBA" id="ARBA00022679"/>
    </source>
</evidence>
<dbReference type="PROSITE" id="PS51746">
    <property type="entry name" value="PPM_2"/>
    <property type="match status" value="1"/>
</dbReference>
<dbReference type="Gene3D" id="1.10.510.10">
    <property type="entry name" value="Transferase(Phosphotransferase) domain 1"/>
    <property type="match status" value="1"/>
</dbReference>
<keyword evidence="1 10" id="KW-0723">Serine/threonine-protein kinase</keyword>
<proteinExistence type="predicted"/>
<evidence type="ECO:0000256" key="7">
    <source>
        <dbReference type="SAM" id="Phobius"/>
    </source>
</evidence>
<evidence type="ECO:0000259" key="9">
    <source>
        <dbReference type="PROSITE" id="PS51746"/>
    </source>
</evidence>
<dbReference type="AlphaFoldDB" id="A0A3B1AWW9"/>
<dbReference type="Pfam" id="PF00069">
    <property type="entry name" value="Pkinase"/>
    <property type="match status" value="1"/>
</dbReference>
<evidence type="ECO:0000313" key="10">
    <source>
        <dbReference type="EMBL" id="VAW98484.1"/>
    </source>
</evidence>
<dbReference type="SUPFAM" id="SSF56112">
    <property type="entry name" value="Protein kinase-like (PK-like)"/>
    <property type="match status" value="1"/>
</dbReference>
<dbReference type="Gene3D" id="3.60.40.10">
    <property type="entry name" value="PPM-type phosphatase domain"/>
    <property type="match status" value="1"/>
</dbReference>
<dbReference type="CDD" id="cd14014">
    <property type="entry name" value="STKc_PknB_like"/>
    <property type="match status" value="1"/>
</dbReference>
<keyword evidence="7" id="KW-0812">Transmembrane</keyword>
<evidence type="ECO:0000256" key="3">
    <source>
        <dbReference type="ARBA" id="ARBA00022741"/>
    </source>
</evidence>
<dbReference type="SMART" id="SM00332">
    <property type="entry name" value="PP2Cc"/>
    <property type="match status" value="1"/>
</dbReference>
<dbReference type="SMART" id="SM00331">
    <property type="entry name" value="PP2C_SIG"/>
    <property type="match status" value="1"/>
</dbReference>
<evidence type="ECO:0000259" key="8">
    <source>
        <dbReference type="PROSITE" id="PS50011"/>
    </source>
</evidence>
<feature type="domain" description="PPM-type phosphatase" evidence="9">
    <location>
        <begin position="8"/>
        <end position="238"/>
    </location>
</feature>
<organism evidence="10">
    <name type="scientific">hydrothermal vent metagenome</name>
    <dbReference type="NCBI Taxonomy" id="652676"/>
    <lineage>
        <taxon>unclassified sequences</taxon>
        <taxon>metagenomes</taxon>
        <taxon>ecological metagenomes</taxon>
    </lineage>
</organism>